<accession>E2B2K5</accession>
<feature type="non-terminal residue" evidence="1">
    <location>
        <position position="1"/>
    </location>
</feature>
<protein>
    <submittedName>
        <fullName evidence="1">Uncharacterized protein</fullName>
    </submittedName>
</protein>
<name>E2B2K5_HARSA</name>
<dbReference type="AlphaFoldDB" id="E2B2K5"/>
<dbReference type="EMBL" id="GL445147">
    <property type="protein sequence ID" value="EFN90082.1"/>
    <property type="molecule type" value="Genomic_DNA"/>
</dbReference>
<reference evidence="1 2" key="1">
    <citation type="journal article" date="2010" name="Science">
        <title>Genomic comparison of the ants Camponotus floridanus and Harpegnathos saltator.</title>
        <authorList>
            <person name="Bonasio R."/>
            <person name="Zhang G."/>
            <person name="Ye C."/>
            <person name="Mutti N.S."/>
            <person name="Fang X."/>
            <person name="Qin N."/>
            <person name="Donahue G."/>
            <person name="Yang P."/>
            <person name="Li Q."/>
            <person name="Li C."/>
            <person name="Zhang P."/>
            <person name="Huang Z."/>
            <person name="Berger S.L."/>
            <person name="Reinberg D."/>
            <person name="Wang J."/>
            <person name="Liebig J."/>
        </authorList>
    </citation>
    <scope>NUCLEOTIDE SEQUENCE [LARGE SCALE GENOMIC DNA]</scope>
    <source>
        <strain evidence="1 2">R22 G/1</strain>
    </source>
</reference>
<feature type="non-terminal residue" evidence="1">
    <location>
        <position position="21"/>
    </location>
</feature>
<dbReference type="Proteomes" id="UP000008237">
    <property type="component" value="Unassembled WGS sequence"/>
</dbReference>
<dbReference type="InParanoid" id="E2B2K5"/>
<proteinExistence type="predicted"/>
<evidence type="ECO:0000313" key="2">
    <source>
        <dbReference type="Proteomes" id="UP000008237"/>
    </source>
</evidence>
<organism evidence="2">
    <name type="scientific">Harpegnathos saltator</name>
    <name type="common">Jerdon's jumping ant</name>
    <dbReference type="NCBI Taxonomy" id="610380"/>
    <lineage>
        <taxon>Eukaryota</taxon>
        <taxon>Metazoa</taxon>
        <taxon>Ecdysozoa</taxon>
        <taxon>Arthropoda</taxon>
        <taxon>Hexapoda</taxon>
        <taxon>Insecta</taxon>
        <taxon>Pterygota</taxon>
        <taxon>Neoptera</taxon>
        <taxon>Endopterygota</taxon>
        <taxon>Hymenoptera</taxon>
        <taxon>Apocrita</taxon>
        <taxon>Aculeata</taxon>
        <taxon>Formicoidea</taxon>
        <taxon>Formicidae</taxon>
        <taxon>Ponerinae</taxon>
        <taxon>Ponerini</taxon>
        <taxon>Harpegnathos</taxon>
    </lineage>
</organism>
<evidence type="ECO:0000313" key="1">
    <source>
        <dbReference type="EMBL" id="EFN90082.1"/>
    </source>
</evidence>
<gene>
    <name evidence="1" type="ORF">EAI_02749</name>
</gene>
<sequence length="21" mass="2526">HDRESMRRRVIACIQANGEHF</sequence>
<keyword evidence="2" id="KW-1185">Reference proteome</keyword>